<dbReference type="AlphaFoldDB" id="A0A9D1QT22"/>
<accession>A0A9D1QT22</accession>
<name>A0A9D1QT22_9LACO</name>
<dbReference type="Proteomes" id="UP000886822">
    <property type="component" value="Unassembled WGS sequence"/>
</dbReference>
<evidence type="ECO:0000313" key="2">
    <source>
        <dbReference type="Proteomes" id="UP000886822"/>
    </source>
</evidence>
<reference evidence="1" key="2">
    <citation type="submission" date="2021-04" db="EMBL/GenBank/DDBJ databases">
        <authorList>
            <person name="Gilroy R."/>
        </authorList>
    </citation>
    <scope>NUCLEOTIDE SEQUENCE</scope>
    <source>
        <strain evidence="1">CHK173-259</strain>
    </source>
</reference>
<proteinExistence type="predicted"/>
<gene>
    <name evidence="1" type="ORF">H9875_03830</name>
</gene>
<dbReference type="PANTHER" id="PTHR36433">
    <property type="entry name" value="HYPOTHETICAL CYTOSOLIC PROTEIN"/>
    <property type="match status" value="1"/>
</dbReference>
<dbReference type="NCBIfam" id="TIGR01655">
    <property type="entry name" value="yxeA_fam"/>
    <property type="match status" value="1"/>
</dbReference>
<dbReference type="InterPro" id="IPR036166">
    <property type="entry name" value="YxeA-like_sf"/>
</dbReference>
<dbReference type="Gene3D" id="2.40.50.480">
    <property type="match status" value="1"/>
</dbReference>
<sequence length="134" mass="14456">MKILGKFTTTIVVLGLILVAGAVVLPGMTKNRGSELAQAIDNVNPLVKTETVYASTTAKPIKEFTGGAGEKEYRYALTTYNAAGKARTVTFDAQWRLKAQKYLAITTKGQNVESWQAIATHKVPTGVRKNLATV</sequence>
<dbReference type="InterPro" id="IPR006542">
    <property type="entry name" value="DUF1093"/>
</dbReference>
<reference evidence="1" key="1">
    <citation type="journal article" date="2021" name="PeerJ">
        <title>Extensive microbial diversity within the chicken gut microbiome revealed by metagenomics and culture.</title>
        <authorList>
            <person name="Gilroy R."/>
            <person name="Ravi A."/>
            <person name="Getino M."/>
            <person name="Pursley I."/>
            <person name="Horton D.L."/>
            <person name="Alikhan N.F."/>
            <person name="Baker D."/>
            <person name="Gharbi K."/>
            <person name="Hall N."/>
            <person name="Watson M."/>
            <person name="Adriaenssens E.M."/>
            <person name="Foster-Nyarko E."/>
            <person name="Jarju S."/>
            <person name="Secka A."/>
            <person name="Antonio M."/>
            <person name="Oren A."/>
            <person name="Chaudhuri R.R."/>
            <person name="La Ragione R."/>
            <person name="Hildebrand F."/>
            <person name="Pallen M.J."/>
        </authorList>
    </citation>
    <scope>NUCLEOTIDE SEQUENCE</scope>
    <source>
        <strain evidence="1">CHK173-259</strain>
    </source>
</reference>
<dbReference type="PANTHER" id="PTHR36433:SF2">
    <property type="entry name" value="YXEA FAMILY PROTEIN"/>
    <property type="match status" value="1"/>
</dbReference>
<dbReference type="EMBL" id="DXGJ01000029">
    <property type="protein sequence ID" value="HIW71737.1"/>
    <property type="molecule type" value="Genomic_DNA"/>
</dbReference>
<dbReference type="SUPFAM" id="SSF159121">
    <property type="entry name" value="BC4932-like"/>
    <property type="match status" value="1"/>
</dbReference>
<evidence type="ECO:0000313" key="1">
    <source>
        <dbReference type="EMBL" id="HIW71737.1"/>
    </source>
</evidence>
<protein>
    <submittedName>
        <fullName evidence="1">YxeA family protein</fullName>
    </submittedName>
</protein>
<comment type="caution">
    <text evidence="1">The sequence shown here is derived from an EMBL/GenBank/DDBJ whole genome shotgun (WGS) entry which is preliminary data.</text>
</comment>
<dbReference type="Pfam" id="PF06486">
    <property type="entry name" value="DUF1093"/>
    <property type="match status" value="1"/>
</dbReference>
<organism evidence="1 2">
    <name type="scientific">Candidatus Levilactobacillus faecigallinarum</name>
    <dbReference type="NCBI Taxonomy" id="2838638"/>
    <lineage>
        <taxon>Bacteria</taxon>
        <taxon>Bacillati</taxon>
        <taxon>Bacillota</taxon>
        <taxon>Bacilli</taxon>
        <taxon>Lactobacillales</taxon>
        <taxon>Lactobacillaceae</taxon>
        <taxon>Levilactobacillus</taxon>
    </lineage>
</organism>